<reference evidence="4" key="1">
    <citation type="submission" date="2023-07" db="EMBL/GenBank/DDBJ databases">
        <title>Novel species in the genus Lipingzhangella isolated from Sambhar Salt Lake.</title>
        <authorList>
            <person name="Jiya N."/>
            <person name="Kajale S."/>
            <person name="Sharma A."/>
        </authorList>
    </citation>
    <scope>NUCLEOTIDE SEQUENCE [LARGE SCALE GENOMIC DNA]</scope>
    <source>
        <strain evidence="4">LS1_29</strain>
    </source>
</reference>
<name>A0ABU2HB17_9ACTN</name>
<feature type="compositionally biased region" description="Acidic residues" evidence="1">
    <location>
        <begin position="60"/>
        <end position="89"/>
    </location>
</feature>
<keyword evidence="4" id="KW-1185">Reference proteome</keyword>
<feature type="transmembrane region" description="Helical" evidence="2">
    <location>
        <begin position="14"/>
        <end position="38"/>
    </location>
</feature>
<feature type="region of interest" description="Disordered" evidence="1">
    <location>
        <begin position="44"/>
        <end position="107"/>
    </location>
</feature>
<evidence type="ECO:0000256" key="2">
    <source>
        <dbReference type="SAM" id="Phobius"/>
    </source>
</evidence>
<sequence>MPPGGYPPPKKSNLGLWIVLGGGLVIVVLIGLVVVMLVRGAGDDGPVATGNDDAGQQTAADDDTGSDDGDGDGDTDDDTDADDDTDDAPVPDTEVGEPPHALPDDACAGLSEDTVEALDAAESRTQTDDNRASCTWDVRGDVDIDGQITLTYQLPYIDNNSESEAASDFDFRLDSAMDESSDIIGYTVLEDEPLDLGDQAQVVFREVDSVWMSNEAILLIQQDNMLIEFSWTLDPDDILDDDAPAPADYEDVEDYLPDMGAAALDNMG</sequence>
<evidence type="ECO:0000313" key="3">
    <source>
        <dbReference type="EMBL" id="MDS1272516.1"/>
    </source>
</evidence>
<proteinExistence type="predicted"/>
<dbReference type="RefSeq" id="WP_310914104.1">
    <property type="nucleotide sequence ID" value="NZ_JAVLVT010000013.1"/>
</dbReference>
<comment type="caution">
    <text evidence="3">The sequence shown here is derived from an EMBL/GenBank/DDBJ whole genome shotgun (WGS) entry which is preliminary data.</text>
</comment>
<keyword evidence="2" id="KW-1133">Transmembrane helix</keyword>
<protein>
    <recommendedName>
        <fullName evidence="5">DUF3558 domain-containing protein</fullName>
    </recommendedName>
</protein>
<evidence type="ECO:0000313" key="4">
    <source>
        <dbReference type="Proteomes" id="UP001250214"/>
    </source>
</evidence>
<dbReference type="Proteomes" id="UP001250214">
    <property type="component" value="Unassembled WGS sequence"/>
</dbReference>
<organism evidence="3 4">
    <name type="scientific">Lipingzhangella rawalii</name>
    <dbReference type="NCBI Taxonomy" id="2055835"/>
    <lineage>
        <taxon>Bacteria</taxon>
        <taxon>Bacillati</taxon>
        <taxon>Actinomycetota</taxon>
        <taxon>Actinomycetes</taxon>
        <taxon>Streptosporangiales</taxon>
        <taxon>Nocardiopsidaceae</taxon>
        <taxon>Lipingzhangella</taxon>
    </lineage>
</organism>
<evidence type="ECO:0000256" key="1">
    <source>
        <dbReference type="SAM" id="MobiDB-lite"/>
    </source>
</evidence>
<keyword evidence="2" id="KW-0472">Membrane</keyword>
<keyword evidence="2" id="KW-0812">Transmembrane</keyword>
<accession>A0ABU2HB17</accession>
<gene>
    <name evidence="3" type="ORF">RIF23_19695</name>
</gene>
<dbReference type="EMBL" id="JAVLVT010000013">
    <property type="protein sequence ID" value="MDS1272516.1"/>
    <property type="molecule type" value="Genomic_DNA"/>
</dbReference>
<evidence type="ECO:0008006" key="5">
    <source>
        <dbReference type="Google" id="ProtNLM"/>
    </source>
</evidence>